<evidence type="ECO:0000313" key="11">
    <source>
        <dbReference type="EMBL" id="HJD30400.1"/>
    </source>
</evidence>
<keyword evidence="7 9" id="KW-0173">Coenzyme A biosynthesis</keyword>
<dbReference type="NCBIfam" id="TIGR00125">
    <property type="entry name" value="cyt_tran_rel"/>
    <property type="match status" value="1"/>
</dbReference>
<comment type="catalytic activity">
    <reaction evidence="8 9">
        <text>(R)-4'-phosphopantetheine + ATP + H(+) = 3'-dephospho-CoA + diphosphate</text>
        <dbReference type="Rhea" id="RHEA:19801"/>
        <dbReference type="ChEBI" id="CHEBI:15378"/>
        <dbReference type="ChEBI" id="CHEBI:30616"/>
        <dbReference type="ChEBI" id="CHEBI:33019"/>
        <dbReference type="ChEBI" id="CHEBI:57328"/>
        <dbReference type="ChEBI" id="CHEBI:61723"/>
        <dbReference type="EC" id="2.7.7.3"/>
    </reaction>
</comment>
<comment type="similarity">
    <text evidence="9">Belongs to the bacterial CoaD family.</text>
</comment>
<feature type="binding site" evidence="9">
    <location>
        <begin position="124"/>
        <end position="130"/>
    </location>
    <ligand>
        <name>ATP</name>
        <dbReference type="ChEBI" id="CHEBI:30616"/>
    </ligand>
</feature>
<feature type="site" description="Transition state stabilizer" evidence="9">
    <location>
        <position position="17"/>
    </location>
</feature>
<dbReference type="GO" id="GO:0005737">
    <property type="term" value="C:cytoplasm"/>
    <property type="evidence" value="ECO:0007669"/>
    <property type="project" value="UniProtKB-SubCell"/>
</dbReference>
<feature type="binding site" evidence="9">
    <location>
        <position position="73"/>
    </location>
    <ligand>
        <name>substrate</name>
    </ligand>
</feature>
<evidence type="ECO:0000313" key="12">
    <source>
        <dbReference type="Proteomes" id="UP000823851"/>
    </source>
</evidence>
<sequence>MKAAIYPGSFDPVTFGHLDIIRRAASIFDELTVSVLNNTQKTPLFSVEERVKILEEATKDLPNVKIDSFSGLLIDYARRKNVHVAIRGLRAITDFEYELQTAQTNTMLSGGELDTMFLTTRLEYAYLSSSSVKEIAQFHGDISKCVPEFVAKLLYEKYGHA</sequence>
<keyword evidence="6 9" id="KW-0460">Magnesium</keyword>
<evidence type="ECO:0000256" key="1">
    <source>
        <dbReference type="ARBA" id="ARBA00022490"/>
    </source>
</evidence>
<feature type="binding site" evidence="9">
    <location>
        <begin position="88"/>
        <end position="90"/>
    </location>
    <ligand>
        <name>ATP</name>
        <dbReference type="ChEBI" id="CHEBI:30616"/>
    </ligand>
</feature>
<evidence type="ECO:0000256" key="6">
    <source>
        <dbReference type="ARBA" id="ARBA00022842"/>
    </source>
</evidence>
<dbReference type="GO" id="GO:0004595">
    <property type="term" value="F:pantetheine-phosphate adenylyltransferase activity"/>
    <property type="evidence" value="ECO:0007669"/>
    <property type="project" value="UniProtKB-UniRule"/>
</dbReference>
<keyword evidence="1 9" id="KW-0963">Cytoplasm</keyword>
<feature type="binding site" evidence="9">
    <location>
        <position position="9"/>
    </location>
    <ligand>
        <name>substrate</name>
    </ligand>
</feature>
<evidence type="ECO:0000256" key="8">
    <source>
        <dbReference type="ARBA" id="ARBA00029346"/>
    </source>
</evidence>
<dbReference type="InterPro" id="IPR014729">
    <property type="entry name" value="Rossmann-like_a/b/a_fold"/>
</dbReference>
<feature type="binding site" evidence="9">
    <location>
        <position position="98"/>
    </location>
    <ligand>
        <name>ATP</name>
        <dbReference type="ChEBI" id="CHEBI:30616"/>
    </ligand>
</feature>
<dbReference type="EC" id="2.7.7.3" evidence="9"/>
<comment type="function">
    <text evidence="9">Reversibly transfers an adenylyl group from ATP to 4'-phosphopantetheine, yielding dephospho-CoA (dPCoA) and pyrophosphate.</text>
</comment>
<comment type="cofactor">
    <cofactor evidence="9">
        <name>Mg(2+)</name>
        <dbReference type="ChEBI" id="CHEBI:18420"/>
    </cofactor>
</comment>
<evidence type="ECO:0000256" key="9">
    <source>
        <dbReference type="HAMAP-Rule" id="MF_00151"/>
    </source>
</evidence>
<comment type="caution">
    <text evidence="11">The sequence shown here is derived from an EMBL/GenBank/DDBJ whole genome shotgun (WGS) entry which is preliminary data.</text>
</comment>
<dbReference type="PANTHER" id="PTHR21342:SF1">
    <property type="entry name" value="PHOSPHOPANTETHEINE ADENYLYLTRANSFERASE"/>
    <property type="match status" value="1"/>
</dbReference>
<proteinExistence type="inferred from homology"/>
<comment type="subunit">
    <text evidence="9">Homohexamer.</text>
</comment>
<keyword evidence="5 9" id="KW-0067">ATP-binding</keyword>
<dbReference type="PANTHER" id="PTHR21342">
    <property type="entry name" value="PHOSPHOPANTETHEINE ADENYLYLTRANSFERASE"/>
    <property type="match status" value="1"/>
</dbReference>
<feature type="binding site" evidence="9">
    <location>
        <position position="41"/>
    </location>
    <ligand>
        <name>substrate</name>
    </ligand>
</feature>
<organism evidence="11 12">
    <name type="scientific">Candidatus Eisenbergiella stercorigallinarum</name>
    <dbReference type="NCBI Taxonomy" id="2838557"/>
    <lineage>
        <taxon>Bacteria</taxon>
        <taxon>Bacillati</taxon>
        <taxon>Bacillota</taxon>
        <taxon>Clostridia</taxon>
        <taxon>Lachnospirales</taxon>
        <taxon>Lachnospiraceae</taxon>
        <taxon>Eisenbergiella</taxon>
    </lineage>
</organism>
<feature type="binding site" evidence="9">
    <location>
        <position position="17"/>
    </location>
    <ligand>
        <name>ATP</name>
        <dbReference type="ChEBI" id="CHEBI:30616"/>
    </ligand>
</feature>
<accession>A0A9D2TXV4</accession>
<name>A0A9D2TXV4_9FIRM</name>
<dbReference type="HAMAP" id="MF_00151">
    <property type="entry name" value="PPAT_bact"/>
    <property type="match status" value="1"/>
</dbReference>
<dbReference type="EMBL" id="DWUW01000014">
    <property type="protein sequence ID" value="HJD30400.1"/>
    <property type="molecule type" value="Genomic_DNA"/>
</dbReference>
<dbReference type="InterPro" id="IPR004821">
    <property type="entry name" value="Cyt_trans-like"/>
</dbReference>
<evidence type="ECO:0000256" key="7">
    <source>
        <dbReference type="ARBA" id="ARBA00022993"/>
    </source>
</evidence>
<reference evidence="11" key="1">
    <citation type="journal article" date="2021" name="PeerJ">
        <title>Extensive microbial diversity within the chicken gut microbiome revealed by metagenomics and culture.</title>
        <authorList>
            <person name="Gilroy R."/>
            <person name="Ravi A."/>
            <person name="Getino M."/>
            <person name="Pursley I."/>
            <person name="Horton D.L."/>
            <person name="Alikhan N.F."/>
            <person name="Baker D."/>
            <person name="Gharbi K."/>
            <person name="Hall N."/>
            <person name="Watson M."/>
            <person name="Adriaenssens E.M."/>
            <person name="Foster-Nyarko E."/>
            <person name="Jarju S."/>
            <person name="Secka A."/>
            <person name="Antonio M."/>
            <person name="Oren A."/>
            <person name="Chaudhuri R.R."/>
            <person name="La Ragione R."/>
            <person name="Hildebrand F."/>
            <person name="Pallen M.J."/>
        </authorList>
    </citation>
    <scope>NUCLEOTIDE SEQUENCE</scope>
    <source>
        <strain evidence="11">ChiHjej8B7-25341</strain>
    </source>
</reference>
<feature type="binding site" evidence="9">
    <location>
        <position position="87"/>
    </location>
    <ligand>
        <name>substrate</name>
    </ligand>
</feature>
<reference evidence="11" key="2">
    <citation type="submission" date="2021-04" db="EMBL/GenBank/DDBJ databases">
        <authorList>
            <person name="Gilroy R."/>
        </authorList>
    </citation>
    <scope>NUCLEOTIDE SEQUENCE</scope>
    <source>
        <strain evidence="11">ChiHjej8B7-25341</strain>
    </source>
</reference>
<keyword evidence="2 9" id="KW-0808">Transferase</keyword>
<evidence type="ECO:0000259" key="10">
    <source>
        <dbReference type="Pfam" id="PF01467"/>
    </source>
</evidence>
<keyword evidence="4 9" id="KW-0547">Nucleotide-binding</keyword>
<evidence type="ECO:0000256" key="2">
    <source>
        <dbReference type="ARBA" id="ARBA00022679"/>
    </source>
</evidence>
<dbReference type="Proteomes" id="UP000823851">
    <property type="component" value="Unassembled WGS sequence"/>
</dbReference>
<dbReference type="InterPro" id="IPR001980">
    <property type="entry name" value="PPAT"/>
</dbReference>
<evidence type="ECO:0000256" key="3">
    <source>
        <dbReference type="ARBA" id="ARBA00022695"/>
    </source>
</evidence>
<dbReference type="Pfam" id="PF01467">
    <property type="entry name" value="CTP_transf_like"/>
    <property type="match status" value="1"/>
</dbReference>
<gene>
    <name evidence="9 11" type="primary">coaD</name>
    <name evidence="11" type="ORF">H9912_00495</name>
</gene>
<dbReference type="AlphaFoldDB" id="A0A9D2TXV4"/>
<dbReference type="Gene3D" id="3.40.50.620">
    <property type="entry name" value="HUPs"/>
    <property type="match status" value="1"/>
</dbReference>
<dbReference type="PRINTS" id="PR01020">
    <property type="entry name" value="LPSBIOSNTHSS"/>
</dbReference>
<feature type="binding site" evidence="9">
    <location>
        <begin position="9"/>
        <end position="10"/>
    </location>
    <ligand>
        <name>ATP</name>
        <dbReference type="ChEBI" id="CHEBI:30616"/>
    </ligand>
</feature>
<evidence type="ECO:0000256" key="5">
    <source>
        <dbReference type="ARBA" id="ARBA00022840"/>
    </source>
</evidence>
<comment type="subcellular location">
    <subcellularLocation>
        <location evidence="9">Cytoplasm</location>
    </subcellularLocation>
</comment>
<dbReference type="NCBIfam" id="TIGR01510">
    <property type="entry name" value="coaD_prev_kdtB"/>
    <property type="match status" value="1"/>
</dbReference>
<protein>
    <recommendedName>
        <fullName evidence="9">Phosphopantetheine adenylyltransferase</fullName>
        <ecNumber evidence="9">2.7.7.3</ecNumber>
    </recommendedName>
    <alternativeName>
        <fullName evidence="9">Dephospho-CoA pyrophosphorylase</fullName>
    </alternativeName>
    <alternativeName>
        <fullName evidence="9">Pantetheine-phosphate adenylyltransferase</fullName>
        <shortName evidence="9">PPAT</shortName>
    </alternativeName>
</protein>
<feature type="domain" description="Cytidyltransferase-like" evidence="10">
    <location>
        <begin position="5"/>
        <end position="134"/>
    </location>
</feature>
<evidence type="ECO:0000256" key="4">
    <source>
        <dbReference type="ARBA" id="ARBA00022741"/>
    </source>
</evidence>
<keyword evidence="3 9" id="KW-0548">Nucleotidyltransferase</keyword>
<comment type="pathway">
    <text evidence="9">Cofactor biosynthesis; coenzyme A biosynthesis; CoA from (R)-pantothenate: step 4/5.</text>
</comment>
<dbReference type="CDD" id="cd02163">
    <property type="entry name" value="PPAT"/>
    <property type="match status" value="1"/>
</dbReference>
<dbReference type="SUPFAM" id="SSF52374">
    <property type="entry name" value="Nucleotidylyl transferase"/>
    <property type="match status" value="1"/>
</dbReference>
<dbReference type="GO" id="GO:0015937">
    <property type="term" value="P:coenzyme A biosynthetic process"/>
    <property type="evidence" value="ECO:0007669"/>
    <property type="project" value="UniProtKB-UniRule"/>
</dbReference>
<dbReference type="GO" id="GO:0005524">
    <property type="term" value="F:ATP binding"/>
    <property type="evidence" value="ECO:0007669"/>
    <property type="project" value="UniProtKB-KW"/>
</dbReference>